<dbReference type="AlphaFoldDB" id="A0AAV9CLR7"/>
<evidence type="ECO:0000313" key="1">
    <source>
        <dbReference type="EMBL" id="KAK1289544.1"/>
    </source>
</evidence>
<keyword evidence="1" id="KW-0675">Receptor</keyword>
<gene>
    <name evidence="1" type="ORF">QJS10_CPB18g00344</name>
</gene>
<evidence type="ECO:0000313" key="2">
    <source>
        <dbReference type="Proteomes" id="UP001180020"/>
    </source>
</evidence>
<proteinExistence type="predicted"/>
<comment type="caution">
    <text evidence="1">The sequence shown here is derived from an EMBL/GenBank/DDBJ whole genome shotgun (WGS) entry which is preliminary data.</text>
</comment>
<dbReference type="Proteomes" id="UP001180020">
    <property type="component" value="Unassembled WGS sequence"/>
</dbReference>
<keyword evidence="2" id="KW-1185">Reference proteome</keyword>
<keyword evidence="1" id="KW-0418">Kinase</keyword>
<protein>
    <submittedName>
        <fullName evidence="1">Leucine-rich repeat receptor-like serine/threonine-protein kinase</fullName>
    </submittedName>
</protein>
<accession>A0AAV9CLR7</accession>
<name>A0AAV9CLR7_ACOCL</name>
<reference evidence="1" key="2">
    <citation type="submission" date="2023-06" db="EMBL/GenBank/DDBJ databases">
        <authorList>
            <person name="Ma L."/>
            <person name="Liu K.-W."/>
            <person name="Li Z."/>
            <person name="Hsiao Y.-Y."/>
            <person name="Qi Y."/>
            <person name="Fu T."/>
            <person name="Tang G."/>
            <person name="Zhang D."/>
            <person name="Sun W.-H."/>
            <person name="Liu D.-K."/>
            <person name="Li Y."/>
            <person name="Chen G.-Z."/>
            <person name="Liu X.-D."/>
            <person name="Liao X.-Y."/>
            <person name="Jiang Y.-T."/>
            <person name="Yu X."/>
            <person name="Hao Y."/>
            <person name="Huang J."/>
            <person name="Zhao X.-W."/>
            <person name="Ke S."/>
            <person name="Chen Y.-Y."/>
            <person name="Wu W.-L."/>
            <person name="Hsu J.-L."/>
            <person name="Lin Y.-F."/>
            <person name="Huang M.-D."/>
            <person name="Li C.-Y."/>
            <person name="Huang L."/>
            <person name="Wang Z.-W."/>
            <person name="Zhao X."/>
            <person name="Zhong W.-Y."/>
            <person name="Peng D.-H."/>
            <person name="Ahmad S."/>
            <person name="Lan S."/>
            <person name="Zhang J.-S."/>
            <person name="Tsai W.-C."/>
            <person name="Van De Peer Y."/>
            <person name="Liu Z.-J."/>
        </authorList>
    </citation>
    <scope>NUCLEOTIDE SEQUENCE</scope>
    <source>
        <strain evidence="1">CP</strain>
        <tissue evidence="1">Leaves</tissue>
    </source>
</reference>
<sequence length="78" mass="8590">MQDFQDQSPEVKNMWEVAIIELLELGLLCTQDSPSTRPTMIDAADDLDRLKRYLGGDMTATFTSSLGISSSTATCGDW</sequence>
<dbReference type="GO" id="GO:0016301">
    <property type="term" value="F:kinase activity"/>
    <property type="evidence" value="ECO:0007669"/>
    <property type="project" value="UniProtKB-KW"/>
</dbReference>
<keyword evidence="1" id="KW-0808">Transferase</keyword>
<dbReference type="EMBL" id="JAUJYO010000018">
    <property type="protein sequence ID" value="KAK1289544.1"/>
    <property type="molecule type" value="Genomic_DNA"/>
</dbReference>
<reference evidence="1" key="1">
    <citation type="journal article" date="2023" name="Nat. Commun.">
        <title>Diploid and tetraploid genomes of Acorus and the evolution of monocots.</title>
        <authorList>
            <person name="Ma L."/>
            <person name="Liu K.W."/>
            <person name="Li Z."/>
            <person name="Hsiao Y.Y."/>
            <person name="Qi Y."/>
            <person name="Fu T."/>
            <person name="Tang G.D."/>
            <person name="Zhang D."/>
            <person name="Sun W.H."/>
            <person name="Liu D.K."/>
            <person name="Li Y."/>
            <person name="Chen G.Z."/>
            <person name="Liu X.D."/>
            <person name="Liao X.Y."/>
            <person name="Jiang Y.T."/>
            <person name="Yu X."/>
            <person name="Hao Y."/>
            <person name="Huang J."/>
            <person name="Zhao X.W."/>
            <person name="Ke S."/>
            <person name="Chen Y.Y."/>
            <person name="Wu W.L."/>
            <person name="Hsu J.L."/>
            <person name="Lin Y.F."/>
            <person name="Huang M.D."/>
            <person name="Li C.Y."/>
            <person name="Huang L."/>
            <person name="Wang Z.W."/>
            <person name="Zhao X."/>
            <person name="Zhong W.Y."/>
            <person name="Peng D.H."/>
            <person name="Ahmad S."/>
            <person name="Lan S."/>
            <person name="Zhang J.S."/>
            <person name="Tsai W.C."/>
            <person name="Van de Peer Y."/>
            <person name="Liu Z.J."/>
        </authorList>
    </citation>
    <scope>NUCLEOTIDE SEQUENCE</scope>
    <source>
        <strain evidence="1">CP</strain>
    </source>
</reference>
<organism evidence="1 2">
    <name type="scientific">Acorus calamus</name>
    <name type="common">Sweet flag</name>
    <dbReference type="NCBI Taxonomy" id="4465"/>
    <lineage>
        <taxon>Eukaryota</taxon>
        <taxon>Viridiplantae</taxon>
        <taxon>Streptophyta</taxon>
        <taxon>Embryophyta</taxon>
        <taxon>Tracheophyta</taxon>
        <taxon>Spermatophyta</taxon>
        <taxon>Magnoliopsida</taxon>
        <taxon>Liliopsida</taxon>
        <taxon>Acoraceae</taxon>
        <taxon>Acorus</taxon>
    </lineage>
</organism>